<comment type="caution">
    <text evidence="2">The sequence shown here is derived from an EMBL/GenBank/DDBJ whole genome shotgun (WGS) entry which is preliminary data.</text>
</comment>
<dbReference type="Proteomes" id="UP001500466">
    <property type="component" value="Unassembled WGS sequence"/>
</dbReference>
<dbReference type="Pfam" id="PF00756">
    <property type="entry name" value="Esterase"/>
    <property type="match status" value="1"/>
</dbReference>
<keyword evidence="1" id="KW-0732">Signal</keyword>
<proteinExistence type="predicted"/>
<evidence type="ECO:0008006" key="4">
    <source>
        <dbReference type="Google" id="ProtNLM"/>
    </source>
</evidence>
<dbReference type="Gene3D" id="3.40.50.1820">
    <property type="entry name" value="alpha/beta hydrolase"/>
    <property type="match status" value="1"/>
</dbReference>
<evidence type="ECO:0000313" key="3">
    <source>
        <dbReference type="Proteomes" id="UP001500466"/>
    </source>
</evidence>
<reference evidence="3" key="1">
    <citation type="journal article" date="2019" name="Int. J. Syst. Evol. Microbiol.">
        <title>The Global Catalogue of Microorganisms (GCM) 10K type strain sequencing project: providing services to taxonomists for standard genome sequencing and annotation.</title>
        <authorList>
            <consortium name="The Broad Institute Genomics Platform"/>
            <consortium name="The Broad Institute Genome Sequencing Center for Infectious Disease"/>
            <person name="Wu L."/>
            <person name="Ma J."/>
        </authorList>
    </citation>
    <scope>NUCLEOTIDE SEQUENCE [LARGE SCALE GENOMIC DNA]</scope>
    <source>
        <strain evidence="3">JCM 17986</strain>
    </source>
</reference>
<evidence type="ECO:0000313" key="2">
    <source>
        <dbReference type="EMBL" id="GAA4976730.1"/>
    </source>
</evidence>
<gene>
    <name evidence="2" type="ORF">GCM10023205_49970</name>
</gene>
<keyword evidence="3" id="KW-1185">Reference proteome</keyword>
<name>A0ABP9HRU6_9ACTN</name>
<organism evidence="2 3">
    <name type="scientific">Yinghuangia aomiensis</name>
    <dbReference type="NCBI Taxonomy" id="676205"/>
    <lineage>
        <taxon>Bacteria</taxon>
        <taxon>Bacillati</taxon>
        <taxon>Actinomycetota</taxon>
        <taxon>Actinomycetes</taxon>
        <taxon>Kitasatosporales</taxon>
        <taxon>Streptomycetaceae</taxon>
        <taxon>Yinghuangia</taxon>
    </lineage>
</organism>
<feature type="chain" id="PRO_5045197558" description="Esterase" evidence="1">
    <location>
        <begin position="32"/>
        <end position="377"/>
    </location>
</feature>
<feature type="signal peptide" evidence="1">
    <location>
        <begin position="1"/>
        <end position="31"/>
    </location>
</feature>
<accession>A0ABP9HRU6</accession>
<evidence type="ECO:0000256" key="1">
    <source>
        <dbReference type="SAM" id="SignalP"/>
    </source>
</evidence>
<dbReference type="EMBL" id="BAABHS010000018">
    <property type="protein sequence ID" value="GAA4976730.1"/>
    <property type="molecule type" value="Genomic_DNA"/>
</dbReference>
<protein>
    <recommendedName>
        <fullName evidence="4">Esterase</fullName>
    </recommendedName>
</protein>
<dbReference type="SUPFAM" id="SSF53474">
    <property type="entry name" value="alpha/beta-Hydrolases"/>
    <property type="match status" value="1"/>
</dbReference>
<dbReference type="PANTHER" id="PTHR48098:SF1">
    <property type="entry name" value="DIACYLGLYCEROL ACYLTRANSFERASE_MYCOLYLTRANSFERASE AG85A"/>
    <property type="match status" value="1"/>
</dbReference>
<dbReference type="PANTHER" id="PTHR48098">
    <property type="entry name" value="ENTEROCHELIN ESTERASE-RELATED"/>
    <property type="match status" value="1"/>
</dbReference>
<dbReference type="InterPro" id="IPR050583">
    <property type="entry name" value="Mycobacterial_A85_antigen"/>
</dbReference>
<dbReference type="RefSeq" id="WP_345677896.1">
    <property type="nucleotide sequence ID" value="NZ_BAABHS010000018.1"/>
</dbReference>
<dbReference type="InterPro" id="IPR029058">
    <property type="entry name" value="AB_hydrolase_fold"/>
</dbReference>
<dbReference type="InterPro" id="IPR000801">
    <property type="entry name" value="Esterase-like"/>
</dbReference>
<sequence>MKRTLAASAAAIAMAVGAIATALVGSPAAFADDNPPAAKPVLANGFGLTQLPTAPRPNEVADTPFDFTITVSTSEVAGTAMNDGGHHIRIVLPSDYYSNPTKHYPTLYLLNGASTTSDPATYFNYYSSTINSNAGMIFVMPDGGTRGWYTNWLNQNSAAGAQRWENFHINQVIPFIDANLRTTADKAHRAIAGISMGGFGAVRYAERHPELFSQTASFSGDLDLSRMSMDLRMVAVVGSELTFPPAVGSDDIFGTPYPFSVNYPFSDVLWNDASPGAHADQLSGIGVSFYVGNGGGGATPPVPGVNDPYNLALEWWLPGAAEHFKNALNAAGVPYHYVNYGDGTGTAWESCKGGHNGLCWNQDLIDYIPRLQQSFGI</sequence>